<dbReference type="EMBL" id="CVRI01000038">
    <property type="protein sequence ID" value="CRK94070.1"/>
    <property type="molecule type" value="Genomic_DNA"/>
</dbReference>
<dbReference type="AlphaFoldDB" id="A0A1J1I581"/>
<dbReference type="Proteomes" id="UP000183832">
    <property type="component" value="Unassembled WGS sequence"/>
</dbReference>
<reference evidence="1 2" key="1">
    <citation type="submission" date="2015-04" db="EMBL/GenBank/DDBJ databases">
        <authorList>
            <person name="Syromyatnikov M.Y."/>
            <person name="Popov V.N."/>
        </authorList>
    </citation>
    <scope>NUCLEOTIDE SEQUENCE [LARGE SCALE GENOMIC DNA]</scope>
</reference>
<accession>A0A1J1I581</accession>
<keyword evidence="2" id="KW-1185">Reference proteome</keyword>
<gene>
    <name evidence="1" type="ORF">CLUMA_CG007593</name>
</gene>
<organism evidence="1 2">
    <name type="scientific">Clunio marinus</name>
    <dbReference type="NCBI Taxonomy" id="568069"/>
    <lineage>
        <taxon>Eukaryota</taxon>
        <taxon>Metazoa</taxon>
        <taxon>Ecdysozoa</taxon>
        <taxon>Arthropoda</taxon>
        <taxon>Hexapoda</taxon>
        <taxon>Insecta</taxon>
        <taxon>Pterygota</taxon>
        <taxon>Neoptera</taxon>
        <taxon>Endopterygota</taxon>
        <taxon>Diptera</taxon>
        <taxon>Nematocera</taxon>
        <taxon>Chironomoidea</taxon>
        <taxon>Chironomidae</taxon>
        <taxon>Clunio</taxon>
    </lineage>
</organism>
<evidence type="ECO:0000313" key="2">
    <source>
        <dbReference type="Proteomes" id="UP000183832"/>
    </source>
</evidence>
<proteinExistence type="predicted"/>
<sequence>MKLLSEKFLRGKVSFETVQGAFFNSKSPTKSLKYDGITSHQKFSFVIFNKQFLAFISRATNLMYNNNLEMLCS</sequence>
<protein>
    <submittedName>
        <fullName evidence="1">CLUMA_CG007593, isoform A</fullName>
    </submittedName>
</protein>
<name>A0A1J1I581_9DIPT</name>
<evidence type="ECO:0000313" key="1">
    <source>
        <dbReference type="EMBL" id="CRK94070.1"/>
    </source>
</evidence>